<protein>
    <submittedName>
        <fullName evidence="1">Uncharacterized protein</fullName>
    </submittedName>
</protein>
<evidence type="ECO:0000313" key="2">
    <source>
        <dbReference type="Proteomes" id="UP000322234"/>
    </source>
</evidence>
<dbReference type="EMBL" id="VBQZ03000084">
    <property type="protein sequence ID" value="MXQ92560.1"/>
    <property type="molecule type" value="Genomic_DNA"/>
</dbReference>
<comment type="caution">
    <text evidence="1">The sequence shown here is derived from an EMBL/GenBank/DDBJ whole genome shotgun (WGS) entry which is preliminary data.</text>
</comment>
<organism evidence="1 2">
    <name type="scientific">Bos mutus</name>
    <name type="common">wild yak</name>
    <dbReference type="NCBI Taxonomy" id="72004"/>
    <lineage>
        <taxon>Eukaryota</taxon>
        <taxon>Metazoa</taxon>
        <taxon>Chordata</taxon>
        <taxon>Craniata</taxon>
        <taxon>Vertebrata</taxon>
        <taxon>Euteleostomi</taxon>
        <taxon>Mammalia</taxon>
        <taxon>Eutheria</taxon>
        <taxon>Laurasiatheria</taxon>
        <taxon>Artiodactyla</taxon>
        <taxon>Ruminantia</taxon>
        <taxon>Pecora</taxon>
        <taxon>Bovidae</taxon>
        <taxon>Bovinae</taxon>
        <taxon>Bos</taxon>
    </lineage>
</organism>
<gene>
    <name evidence="1" type="ORF">E5288_WYG005662</name>
</gene>
<proteinExistence type="predicted"/>
<name>A0A6B0RR59_9CETA</name>
<dbReference type="Proteomes" id="UP000322234">
    <property type="component" value="Unassembled WGS sequence"/>
</dbReference>
<accession>A0A6B0RR59</accession>
<sequence>MPPVSLRVPASLRAVGVRPAALIRLIRRSNAEPSASPAPACCRGFAARRPAACCRLPPPWPLSSDAARPGYKLQTQPLLNLDRDAVS</sequence>
<dbReference type="AlphaFoldDB" id="A0A6B0RR59"/>
<reference evidence="1" key="1">
    <citation type="submission" date="2019-10" db="EMBL/GenBank/DDBJ databases">
        <title>The sequence and de novo assembly of the wild yak genome.</title>
        <authorList>
            <person name="Liu Y."/>
        </authorList>
    </citation>
    <scope>NUCLEOTIDE SEQUENCE [LARGE SCALE GENOMIC DNA]</scope>
    <source>
        <strain evidence="1">WY2019</strain>
    </source>
</reference>
<evidence type="ECO:0000313" key="1">
    <source>
        <dbReference type="EMBL" id="MXQ92560.1"/>
    </source>
</evidence>
<keyword evidence="2" id="KW-1185">Reference proteome</keyword>